<gene>
    <name evidence="1" type="ORF">EAS62_39940</name>
</gene>
<comment type="caution">
    <text evidence="1">The sequence shown here is derived from an EMBL/GenBank/DDBJ whole genome shotgun (WGS) entry which is preliminary data.</text>
</comment>
<sequence>MTLRLDNACGVDHMPTAATADENPIIGFWFGIDQAPQMVPGKVRQNALSPGRDQIGTVGEIKSESWAI</sequence>
<name>A0ABY0D873_9BRAD</name>
<keyword evidence="2" id="KW-1185">Reference proteome</keyword>
<dbReference type="EMBL" id="RDRA01000072">
    <property type="protein sequence ID" value="RXG84135.1"/>
    <property type="molecule type" value="Genomic_DNA"/>
</dbReference>
<dbReference type="Proteomes" id="UP000289946">
    <property type="component" value="Unassembled WGS sequence"/>
</dbReference>
<accession>A0ABY0D873</accession>
<evidence type="ECO:0000313" key="2">
    <source>
        <dbReference type="Proteomes" id="UP000289946"/>
    </source>
</evidence>
<organism evidence="1 2">
    <name type="scientific">Bradyrhizobium zhanjiangense</name>
    <dbReference type="NCBI Taxonomy" id="1325107"/>
    <lineage>
        <taxon>Bacteria</taxon>
        <taxon>Pseudomonadati</taxon>
        <taxon>Pseudomonadota</taxon>
        <taxon>Alphaproteobacteria</taxon>
        <taxon>Hyphomicrobiales</taxon>
        <taxon>Nitrobacteraceae</taxon>
        <taxon>Bradyrhizobium</taxon>
    </lineage>
</organism>
<evidence type="ECO:0000313" key="1">
    <source>
        <dbReference type="EMBL" id="RXG84135.1"/>
    </source>
</evidence>
<reference evidence="1 2" key="1">
    <citation type="submission" date="2018-10" db="EMBL/GenBank/DDBJ databases">
        <title>Bradyrhizobium sp. nov., isolated from effective nodules of peanut in China.</title>
        <authorList>
            <person name="Li Y."/>
        </authorList>
    </citation>
    <scope>NUCLEOTIDE SEQUENCE [LARGE SCALE GENOMIC DNA]</scope>
    <source>
        <strain evidence="1 2">CCBAU 51781</strain>
    </source>
</reference>
<proteinExistence type="predicted"/>
<dbReference type="RefSeq" id="WP_128943084.1">
    <property type="nucleotide sequence ID" value="NZ_RDRA01000072.1"/>
</dbReference>
<protein>
    <submittedName>
        <fullName evidence="1">Uncharacterized protein</fullName>
    </submittedName>
</protein>